<protein>
    <submittedName>
        <fullName evidence="1">Uncharacterized protein</fullName>
    </submittedName>
</protein>
<evidence type="ECO:0000313" key="1">
    <source>
        <dbReference type="EMBL" id="KRY85826.1"/>
    </source>
</evidence>
<evidence type="ECO:0000313" key="2">
    <source>
        <dbReference type="Proteomes" id="UP000054995"/>
    </source>
</evidence>
<dbReference type="Proteomes" id="UP000054995">
    <property type="component" value="Unassembled WGS sequence"/>
</dbReference>
<reference evidence="1 2" key="1">
    <citation type="submission" date="2015-01" db="EMBL/GenBank/DDBJ databases">
        <title>Evolution of Trichinella species and genotypes.</title>
        <authorList>
            <person name="Korhonen P.K."/>
            <person name="Edoardo P."/>
            <person name="Giuseppe L.R."/>
            <person name="Gasser R.B."/>
        </authorList>
    </citation>
    <scope>NUCLEOTIDE SEQUENCE [LARGE SCALE GENOMIC DNA]</scope>
    <source>
        <strain evidence="1">ISS470</strain>
    </source>
</reference>
<name>A0A0V1FIN6_TRIPS</name>
<gene>
    <name evidence="1" type="ORF">T4D_9215</name>
</gene>
<organism evidence="1 2">
    <name type="scientific">Trichinella pseudospiralis</name>
    <name type="common">Parasitic roundworm</name>
    <dbReference type="NCBI Taxonomy" id="6337"/>
    <lineage>
        <taxon>Eukaryota</taxon>
        <taxon>Metazoa</taxon>
        <taxon>Ecdysozoa</taxon>
        <taxon>Nematoda</taxon>
        <taxon>Enoplea</taxon>
        <taxon>Dorylaimia</taxon>
        <taxon>Trichinellida</taxon>
        <taxon>Trichinellidae</taxon>
        <taxon>Trichinella</taxon>
    </lineage>
</organism>
<dbReference type="AlphaFoldDB" id="A0A0V1FIN6"/>
<sequence length="116" mass="13432">MRLFVTKGRSLTMVVETVGKTPQRKSSTVCRPGWKQHGRSSVTYLQRFISKMTSEKKRRGLEFSHQLNRLAVSTQHLAYSIGSCSRLFTCDILGFTEFQESFETCFYTKTDLKDDY</sequence>
<keyword evidence="2" id="KW-1185">Reference proteome</keyword>
<proteinExistence type="predicted"/>
<dbReference type="EMBL" id="JYDT01000082">
    <property type="protein sequence ID" value="KRY85826.1"/>
    <property type="molecule type" value="Genomic_DNA"/>
</dbReference>
<accession>A0A0V1FIN6</accession>
<comment type="caution">
    <text evidence="1">The sequence shown here is derived from an EMBL/GenBank/DDBJ whole genome shotgun (WGS) entry which is preliminary data.</text>
</comment>